<comment type="caution">
    <text evidence="1">The sequence shown here is derived from an EMBL/GenBank/DDBJ whole genome shotgun (WGS) entry which is preliminary data.</text>
</comment>
<protein>
    <submittedName>
        <fullName evidence="1">Uncharacterized protein</fullName>
    </submittedName>
</protein>
<accession>A0A3M2HVV7</accession>
<keyword evidence="2" id="KW-1185">Reference proteome</keyword>
<gene>
    <name evidence="1" type="ORF">EBB59_04365</name>
</gene>
<organism evidence="1 2">
    <name type="scientific">Solilutibacter pythonis</name>
    <dbReference type="NCBI Taxonomy" id="2483112"/>
    <lineage>
        <taxon>Bacteria</taxon>
        <taxon>Pseudomonadati</taxon>
        <taxon>Pseudomonadota</taxon>
        <taxon>Gammaproteobacteria</taxon>
        <taxon>Lysobacterales</taxon>
        <taxon>Lysobacteraceae</taxon>
        <taxon>Solilutibacter</taxon>
    </lineage>
</organism>
<dbReference type="AlphaFoldDB" id="A0A3M2HVV7"/>
<dbReference type="EMBL" id="RFLY01000004">
    <property type="protein sequence ID" value="RMH93876.1"/>
    <property type="molecule type" value="Genomic_DNA"/>
</dbReference>
<name>A0A3M2HVV7_9GAMM</name>
<sequence length="198" mass="22189">MHFATGVLLIASTGCTSAMNHTQPNPDAAPHATTESSPKATLWEWPLKFTAHNFGAYCFNTQSCTILYKGFPHGSDTPSPSVESYGRPLEKLLSAGYLAIRNFPPPAIVTWRSRDGAPHRTEVDMAEIFKDGLIRHHLRREEISETTSISLPDIILEVNDRTINVYMRAMIFTKALQKPGNPHSNFRNDLIKVYSQTY</sequence>
<evidence type="ECO:0000313" key="1">
    <source>
        <dbReference type="EMBL" id="RMH93876.1"/>
    </source>
</evidence>
<reference evidence="1 2" key="1">
    <citation type="submission" date="2018-10" db="EMBL/GenBank/DDBJ databases">
        <title>Proposal of Lysobacter pythonis sp. nov. isolated from royal pythons (Python regius).</title>
        <authorList>
            <person name="Hans-Juergen B."/>
            <person name="Huptas C."/>
            <person name="Sandra B."/>
            <person name="Igor L."/>
            <person name="Joachim S."/>
            <person name="Siegfried S."/>
            <person name="Mareike W."/>
            <person name="Peter K."/>
        </authorList>
    </citation>
    <scope>NUCLEOTIDE SEQUENCE [LARGE SCALE GENOMIC DNA]</scope>
    <source>
        <strain evidence="1 2">4284/11</strain>
    </source>
</reference>
<dbReference type="Proteomes" id="UP000275012">
    <property type="component" value="Unassembled WGS sequence"/>
</dbReference>
<proteinExistence type="predicted"/>
<evidence type="ECO:0000313" key="2">
    <source>
        <dbReference type="Proteomes" id="UP000275012"/>
    </source>
</evidence>